<dbReference type="AlphaFoldDB" id="A0A9D2RPW1"/>
<dbReference type="EMBL" id="DWZH01000097">
    <property type="protein sequence ID" value="HJB11318.1"/>
    <property type="molecule type" value="Genomic_DNA"/>
</dbReference>
<feature type="domain" description="N-acetyltransferase" evidence="2">
    <location>
        <begin position="17"/>
        <end position="173"/>
    </location>
</feature>
<feature type="compositionally biased region" description="Low complexity" evidence="1">
    <location>
        <begin position="176"/>
        <end position="189"/>
    </location>
</feature>
<dbReference type="Gene3D" id="3.40.630.30">
    <property type="match status" value="1"/>
</dbReference>
<gene>
    <name evidence="3" type="ORF">H9786_12460</name>
</gene>
<evidence type="ECO:0000313" key="4">
    <source>
        <dbReference type="Proteomes" id="UP000823823"/>
    </source>
</evidence>
<dbReference type="Pfam" id="PF13302">
    <property type="entry name" value="Acetyltransf_3"/>
    <property type="match status" value="1"/>
</dbReference>
<dbReference type="Proteomes" id="UP000823823">
    <property type="component" value="Unassembled WGS sequence"/>
</dbReference>
<organism evidence="3 4">
    <name type="scientific">Candidatus Brachybacterium merdavium</name>
    <dbReference type="NCBI Taxonomy" id="2838513"/>
    <lineage>
        <taxon>Bacteria</taxon>
        <taxon>Bacillati</taxon>
        <taxon>Actinomycetota</taxon>
        <taxon>Actinomycetes</taxon>
        <taxon>Micrococcales</taxon>
        <taxon>Dermabacteraceae</taxon>
        <taxon>Brachybacterium</taxon>
    </lineage>
</organism>
<dbReference type="PANTHER" id="PTHR43792:SF1">
    <property type="entry name" value="N-ACETYLTRANSFERASE DOMAIN-CONTAINING PROTEIN"/>
    <property type="match status" value="1"/>
</dbReference>
<accession>A0A9D2RPW1</accession>
<feature type="region of interest" description="Disordered" evidence="1">
    <location>
        <begin position="169"/>
        <end position="189"/>
    </location>
</feature>
<sequence length="189" mass="20491">MSAPGTSIAFPLRSERLLVRPFEEADAPAAHAVYGDAEVMRFVGDGRPTSLRETVEMIEGYRRHQRERGFAFWAVLAADDGQLIGDAGLEVTAHGVELGYTLGRPWWGRGLATEAAELCVDAALGPLGVRCLVALADEHNPRSARVLEKVGFTAERRVTAYGRPHMRFVHTASGAQPRSSRPQGRPSGS</sequence>
<evidence type="ECO:0000256" key="1">
    <source>
        <dbReference type="SAM" id="MobiDB-lite"/>
    </source>
</evidence>
<reference evidence="3" key="2">
    <citation type="submission" date="2021-04" db="EMBL/GenBank/DDBJ databases">
        <authorList>
            <person name="Gilroy R."/>
        </authorList>
    </citation>
    <scope>NUCLEOTIDE SEQUENCE</scope>
    <source>
        <strain evidence="3">ChiHjej13B12-24818</strain>
    </source>
</reference>
<comment type="caution">
    <text evidence="3">The sequence shown here is derived from an EMBL/GenBank/DDBJ whole genome shotgun (WGS) entry which is preliminary data.</text>
</comment>
<evidence type="ECO:0000313" key="3">
    <source>
        <dbReference type="EMBL" id="HJB11318.1"/>
    </source>
</evidence>
<evidence type="ECO:0000259" key="2">
    <source>
        <dbReference type="PROSITE" id="PS51186"/>
    </source>
</evidence>
<dbReference type="PANTHER" id="PTHR43792">
    <property type="entry name" value="GNAT FAMILY, PUTATIVE (AFU_ORTHOLOGUE AFUA_3G00765)-RELATED-RELATED"/>
    <property type="match status" value="1"/>
</dbReference>
<dbReference type="InterPro" id="IPR016181">
    <property type="entry name" value="Acyl_CoA_acyltransferase"/>
</dbReference>
<reference evidence="3" key="1">
    <citation type="journal article" date="2021" name="PeerJ">
        <title>Extensive microbial diversity within the chicken gut microbiome revealed by metagenomics and culture.</title>
        <authorList>
            <person name="Gilroy R."/>
            <person name="Ravi A."/>
            <person name="Getino M."/>
            <person name="Pursley I."/>
            <person name="Horton D.L."/>
            <person name="Alikhan N.F."/>
            <person name="Baker D."/>
            <person name="Gharbi K."/>
            <person name="Hall N."/>
            <person name="Watson M."/>
            <person name="Adriaenssens E.M."/>
            <person name="Foster-Nyarko E."/>
            <person name="Jarju S."/>
            <person name="Secka A."/>
            <person name="Antonio M."/>
            <person name="Oren A."/>
            <person name="Chaudhuri R.R."/>
            <person name="La Ragione R."/>
            <person name="Hildebrand F."/>
            <person name="Pallen M.J."/>
        </authorList>
    </citation>
    <scope>NUCLEOTIDE SEQUENCE</scope>
    <source>
        <strain evidence="3">ChiHjej13B12-24818</strain>
    </source>
</reference>
<name>A0A9D2RPW1_9MICO</name>
<dbReference type="InterPro" id="IPR000182">
    <property type="entry name" value="GNAT_dom"/>
</dbReference>
<dbReference type="SUPFAM" id="SSF55729">
    <property type="entry name" value="Acyl-CoA N-acyltransferases (Nat)"/>
    <property type="match status" value="1"/>
</dbReference>
<dbReference type="GO" id="GO:0016747">
    <property type="term" value="F:acyltransferase activity, transferring groups other than amino-acyl groups"/>
    <property type="evidence" value="ECO:0007669"/>
    <property type="project" value="InterPro"/>
</dbReference>
<proteinExistence type="predicted"/>
<dbReference type="InterPro" id="IPR051531">
    <property type="entry name" value="N-acetyltransferase"/>
</dbReference>
<dbReference type="PROSITE" id="PS51186">
    <property type="entry name" value="GNAT"/>
    <property type="match status" value="1"/>
</dbReference>
<protein>
    <submittedName>
        <fullName evidence="3">GNAT family N-acetyltransferase</fullName>
    </submittedName>
</protein>